<dbReference type="AlphaFoldDB" id="A0A087D447"/>
<organism evidence="2 3">
    <name type="scientific">Bifidobacterium scardovii</name>
    <dbReference type="NCBI Taxonomy" id="158787"/>
    <lineage>
        <taxon>Bacteria</taxon>
        <taxon>Bacillati</taxon>
        <taxon>Actinomycetota</taxon>
        <taxon>Actinomycetes</taxon>
        <taxon>Bifidobacteriales</taxon>
        <taxon>Bifidobacteriaceae</taxon>
        <taxon>Bifidobacterium</taxon>
    </lineage>
</organism>
<dbReference type="STRING" id="158787.BSCA_1908"/>
<feature type="region of interest" description="Disordered" evidence="1">
    <location>
        <begin position="230"/>
        <end position="254"/>
    </location>
</feature>
<comment type="caution">
    <text evidence="2">The sequence shown here is derived from an EMBL/GenBank/DDBJ whole genome shotgun (WGS) entry which is preliminary data.</text>
</comment>
<feature type="compositionally biased region" description="Basic and acidic residues" evidence="1">
    <location>
        <begin position="241"/>
        <end position="254"/>
    </location>
</feature>
<dbReference type="eggNOG" id="ENOG5031YH3">
    <property type="taxonomic scope" value="Bacteria"/>
</dbReference>
<evidence type="ECO:0000313" key="2">
    <source>
        <dbReference type="EMBL" id="KFI90297.1"/>
    </source>
</evidence>
<dbReference type="RefSeq" id="WP_033520037.1">
    <property type="nucleotide sequence ID" value="NZ_CAUPKV010000018.1"/>
</dbReference>
<accession>A0A087D447</accession>
<name>A0A087D447_9BIFI</name>
<evidence type="ECO:0000256" key="1">
    <source>
        <dbReference type="SAM" id="MobiDB-lite"/>
    </source>
</evidence>
<dbReference type="GeneID" id="85164951"/>
<dbReference type="Proteomes" id="UP000029033">
    <property type="component" value="Unassembled WGS sequence"/>
</dbReference>
<dbReference type="OrthoDB" id="4086179at2"/>
<protein>
    <submittedName>
        <fullName evidence="2">Uncharacterized protein</fullName>
    </submittedName>
</protein>
<proteinExistence type="predicted"/>
<gene>
    <name evidence="2" type="ORF">BSCA_1908</name>
</gene>
<sequence length="254" mass="28487">MSTGSDQTEEQAIDFAQRLENMLTEVLGQPADGQYTADPQGARKKRSASYLIKMRDPQGIPLTVGGNTILRLSYRYQCSCRDSNSYLQVDESAITLRAESDPAPIVHYDYVRDPHSAIPAAHINIHASNDSATKAMFACGSKSQGKNRRKAFIDKGTFPTFSSLHFPVGGDRFRPGLEDVLQMAIYEFGIDAQPQWQKAIEQSRAEYRTRQISALVREFPDIAYQALSQNGYLDNGTPPQRPEREDTKSRLTKY</sequence>
<keyword evidence="3" id="KW-1185">Reference proteome</keyword>
<dbReference type="EMBL" id="JGZO01000031">
    <property type="protein sequence ID" value="KFI90297.1"/>
    <property type="molecule type" value="Genomic_DNA"/>
</dbReference>
<reference evidence="2 3" key="1">
    <citation type="submission" date="2014-03" db="EMBL/GenBank/DDBJ databases">
        <title>Genomics of Bifidobacteria.</title>
        <authorList>
            <person name="Ventura M."/>
            <person name="Milani C."/>
            <person name="Lugli G.A."/>
        </authorList>
    </citation>
    <scope>NUCLEOTIDE SEQUENCE [LARGE SCALE GENOMIC DNA]</scope>
    <source>
        <strain evidence="2 3">LMG 21589</strain>
    </source>
</reference>
<evidence type="ECO:0000313" key="3">
    <source>
        <dbReference type="Proteomes" id="UP000029033"/>
    </source>
</evidence>